<reference evidence="2 3" key="1">
    <citation type="submission" date="2016-02" db="EMBL/GenBank/DDBJ databases">
        <title>Genome analysis of coral dinoflagellate symbionts highlights evolutionary adaptations to a symbiotic lifestyle.</title>
        <authorList>
            <person name="Aranda M."/>
            <person name="Li Y."/>
            <person name="Liew Y.J."/>
            <person name="Baumgarten S."/>
            <person name="Simakov O."/>
            <person name="Wilson M."/>
            <person name="Piel J."/>
            <person name="Ashoor H."/>
            <person name="Bougouffa S."/>
            <person name="Bajic V.B."/>
            <person name="Ryu T."/>
            <person name="Ravasi T."/>
            <person name="Bayer T."/>
            <person name="Micklem G."/>
            <person name="Kim H."/>
            <person name="Bhak J."/>
            <person name="Lajeunesse T.C."/>
            <person name="Voolstra C.R."/>
        </authorList>
    </citation>
    <scope>NUCLEOTIDE SEQUENCE [LARGE SCALE GENOMIC DNA]</scope>
    <source>
        <strain evidence="2 3">CCMP2467</strain>
    </source>
</reference>
<dbReference type="OrthoDB" id="10397242at2759"/>
<feature type="region of interest" description="Disordered" evidence="1">
    <location>
        <begin position="182"/>
        <end position="215"/>
    </location>
</feature>
<organism evidence="2 3">
    <name type="scientific">Symbiodinium microadriaticum</name>
    <name type="common">Dinoflagellate</name>
    <name type="synonym">Zooxanthella microadriatica</name>
    <dbReference type="NCBI Taxonomy" id="2951"/>
    <lineage>
        <taxon>Eukaryota</taxon>
        <taxon>Sar</taxon>
        <taxon>Alveolata</taxon>
        <taxon>Dinophyceae</taxon>
        <taxon>Suessiales</taxon>
        <taxon>Symbiodiniaceae</taxon>
        <taxon>Symbiodinium</taxon>
    </lineage>
</organism>
<protein>
    <submittedName>
        <fullName evidence="2">Uncharacterized protein</fullName>
    </submittedName>
</protein>
<dbReference type="EMBL" id="LSRX01000836">
    <property type="protein sequence ID" value="OLP87908.1"/>
    <property type="molecule type" value="Genomic_DNA"/>
</dbReference>
<comment type="caution">
    <text evidence="2">The sequence shown here is derived from an EMBL/GenBank/DDBJ whole genome shotgun (WGS) entry which is preliminary data.</text>
</comment>
<gene>
    <name evidence="2" type="ORF">AK812_SmicGene30829</name>
</gene>
<keyword evidence="3" id="KW-1185">Reference proteome</keyword>
<feature type="region of interest" description="Disordered" evidence="1">
    <location>
        <begin position="267"/>
        <end position="297"/>
    </location>
</feature>
<dbReference type="AlphaFoldDB" id="A0A1Q9CY96"/>
<name>A0A1Q9CY96_SYMMI</name>
<evidence type="ECO:0000256" key="1">
    <source>
        <dbReference type="SAM" id="MobiDB-lite"/>
    </source>
</evidence>
<proteinExistence type="predicted"/>
<sequence>MEVAIPSPEDSPWMAREIGKDKQYDAYWRLDCPTSGATVEAFWPDFRCWLKAKFVRVNVDGSFCVQWKSDGTTSILSEDFVRRVGDASKKEPPQRPPQGPFDAKKSSPELMRLLRLSRPKWSDRDVYAAAEKLRSIDILEVAELNAAIDAELKGDAEGVNQRLQKQGLRTFAETSLRALRRGVRPERVEPEAEENLPPASQLGPPRPGKGAFSRRAVQPQQVFSYDTAPAGKDEIKDPEAAGGLKAGFLLSEPKAAKAETQEVDSRSKFVWKRGSQSHRQAEADAKQENDFREGPPGGLGPLYCEPSAPAPAPPAVEQEEATTVFCPKGYALRREAAPYDMECDRCGKDIMGGEQIWWSGLSGYALCDDCHAEKSLE</sequence>
<dbReference type="Proteomes" id="UP000186817">
    <property type="component" value="Unassembled WGS sequence"/>
</dbReference>
<feature type="compositionally biased region" description="Basic and acidic residues" evidence="1">
    <location>
        <begin position="279"/>
        <end position="293"/>
    </location>
</feature>
<evidence type="ECO:0000313" key="2">
    <source>
        <dbReference type="EMBL" id="OLP87908.1"/>
    </source>
</evidence>
<accession>A0A1Q9CY96</accession>
<feature type="region of interest" description="Disordered" evidence="1">
    <location>
        <begin position="86"/>
        <end position="106"/>
    </location>
</feature>
<evidence type="ECO:0000313" key="3">
    <source>
        <dbReference type="Proteomes" id="UP000186817"/>
    </source>
</evidence>
<dbReference type="CDD" id="cd04508">
    <property type="entry name" value="Tudor_SF"/>
    <property type="match status" value="1"/>
</dbReference>